<evidence type="ECO:0000313" key="4">
    <source>
        <dbReference type="EMBL" id="MFD2760265.1"/>
    </source>
</evidence>
<dbReference type="InterPro" id="IPR050553">
    <property type="entry name" value="Thioredoxin_ResA/DsbE_sf"/>
</dbReference>
<name>A0ABW5V464_9BACI</name>
<accession>A0ABW5V464</accession>
<reference evidence="5" key="1">
    <citation type="journal article" date="2019" name="Int. J. Syst. Evol. Microbiol.">
        <title>The Global Catalogue of Microorganisms (GCM) 10K type strain sequencing project: providing services to taxonomists for standard genome sequencing and annotation.</title>
        <authorList>
            <consortium name="The Broad Institute Genomics Platform"/>
            <consortium name="The Broad Institute Genome Sequencing Center for Infectious Disease"/>
            <person name="Wu L."/>
            <person name="Ma J."/>
        </authorList>
    </citation>
    <scope>NUCLEOTIDE SEQUENCE [LARGE SCALE GENOMIC DNA]</scope>
    <source>
        <strain evidence="5">TISTR 1535</strain>
    </source>
</reference>
<evidence type="ECO:0000256" key="1">
    <source>
        <dbReference type="ARBA" id="ARBA00023157"/>
    </source>
</evidence>
<feature type="domain" description="Thioredoxin" evidence="3">
    <location>
        <begin position="59"/>
        <end position="196"/>
    </location>
</feature>
<keyword evidence="5" id="KW-1185">Reference proteome</keyword>
<dbReference type="InterPro" id="IPR013766">
    <property type="entry name" value="Thioredoxin_domain"/>
</dbReference>
<dbReference type="RefSeq" id="WP_382391567.1">
    <property type="nucleotide sequence ID" value="NZ_JBHUNA010000007.1"/>
</dbReference>
<feature type="region of interest" description="Disordered" evidence="2">
    <location>
        <begin position="30"/>
        <end position="56"/>
    </location>
</feature>
<feature type="compositionally biased region" description="Low complexity" evidence="2">
    <location>
        <begin position="39"/>
        <end position="56"/>
    </location>
</feature>
<organism evidence="4 5">
    <name type="scientific">Lentibacillus juripiscarius</name>
    <dbReference type="NCBI Taxonomy" id="257446"/>
    <lineage>
        <taxon>Bacteria</taxon>
        <taxon>Bacillati</taxon>
        <taxon>Bacillota</taxon>
        <taxon>Bacilli</taxon>
        <taxon>Bacillales</taxon>
        <taxon>Bacillaceae</taxon>
        <taxon>Lentibacillus</taxon>
    </lineage>
</organism>
<gene>
    <name evidence="4" type="ORF">ACFSUO_04655</name>
</gene>
<dbReference type="PANTHER" id="PTHR42852:SF1">
    <property type="entry name" value="THIOREDOXIN-LIKE PROTEIN YNEN"/>
    <property type="match status" value="1"/>
</dbReference>
<keyword evidence="1" id="KW-1015">Disulfide bond</keyword>
<proteinExistence type="predicted"/>
<dbReference type="Proteomes" id="UP001597502">
    <property type="component" value="Unassembled WGS sequence"/>
</dbReference>
<dbReference type="Pfam" id="PF00578">
    <property type="entry name" value="AhpC-TSA"/>
    <property type="match status" value="1"/>
</dbReference>
<sequence>MKKTIIIVVLTGMFVWAVYDLVSSTDDTDMANDTDFTVEENTSGSNSAEENGNANSFGLQVGKKAPDFELETLDGKQVALSDYRGQRVMLNFWATWCPPCRAEMPDMQKFYENKDVEILAVNLTSSESSRSDVPNFVDEFDLTFPILMDENNNAGTTYQIQPIPSSYMIDSEGRIQYKALGAMNYERMVQEFEKMK</sequence>
<dbReference type="InterPro" id="IPR017937">
    <property type="entry name" value="Thioredoxin_CS"/>
</dbReference>
<dbReference type="PANTHER" id="PTHR42852">
    <property type="entry name" value="THIOL:DISULFIDE INTERCHANGE PROTEIN DSBE"/>
    <property type="match status" value="1"/>
</dbReference>
<dbReference type="Gene3D" id="3.40.30.10">
    <property type="entry name" value="Glutaredoxin"/>
    <property type="match status" value="1"/>
</dbReference>
<dbReference type="CDD" id="cd02966">
    <property type="entry name" value="TlpA_like_family"/>
    <property type="match status" value="1"/>
</dbReference>
<dbReference type="PROSITE" id="PS00194">
    <property type="entry name" value="THIOREDOXIN_1"/>
    <property type="match status" value="1"/>
</dbReference>
<protein>
    <submittedName>
        <fullName evidence="4">Redoxin domain-containing protein</fullName>
    </submittedName>
</protein>
<dbReference type="PROSITE" id="PS51352">
    <property type="entry name" value="THIOREDOXIN_2"/>
    <property type="match status" value="1"/>
</dbReference>
<evidence type="ECO:0000313" key="5">
    <source>
        <dbReference type="Proteomes" id="UP001597502"/>
    </source>
</evidence>
<comment type="caution">
    <text evidence="4">The sequence shown here is derived from an EMBL/GenBank/DDBJ whole genome shotgun (WGS) entry which is preliminary data.</text>
</comment>
<dbReference type="InterPro" id="IPR036249">
    <property type="entry name" value="Thioredoxin-like_sf"/>
</dbReference>
<dbReference type="SUPFAM" id="SSF52833">
    <property type="entry name" value="Thioredoxin-like"/>
    <property type="match status" value="1"/>
</dbReference>
<evidence type="ECO:0000256" key="2">
    <source>
        <dbReference type="SAM" id="MobiDB-lite"/>
    </source>
</evidence>
<dbReference type="EMBL" id="JBHUNA010000007">
    <property type="protein sequence ID" value="MFD2760265.1"/>
    <property type="molecule type" value="Genomic_DNA"/>
</dbReference>
<dbReference type="InterPro" id="IPR000866">
    <property type="entry name" value="AhpC/TSA"/>
</dbReference>
<evidence type="ECO:0000259" key="3">
    <source>
        <dbReference type="PROSITE" id="PS51352"/>
    </source>
</evidence>